<feature type="coiled-coil region" evidence="1">
    <location>
        <begin position="131"/>
        <end position="186"/>
    </location>
</feature>
<gene>
    <name evidence="3" type="ORF">AAG570_000650</name>
</gene>
<evidence type="ECO:0000313" key="3">
    <source>
        <dbReference type="EMBL" id="KAL1140720.1"/>
    </source>
</evidence>
<proteinExistence type="predicted"/>
<comment type="caution">
    <text evidence="3">The sequence shown here is derived from an EMBL/GenBank/DDBJ whole genome shotgun (WGS) entry which is preliminary data.</text>
</comment>
<dbReference type="AlphaFoldDB" id="A0ABD0YXP5"/>
<organism evidence="3 4">
    <name type="scientific">Ranatra chinensis</name>
    <dbReference type="NCBI Taxonomy" id="642074"/>
    <lineage>
        <taxon>Eukaryota</taxon>
        <taxon>Metazoa</taxon>
        <taxon>Ecdysozoa</taxon>
        <taxon>Arthropoda</taxon>
        <taxon>Hexapoda</taxon>
        <taxon>Insecta</taxon>
        <taxon>Pterygota</taxon>
        <taxon>Neoptera</taxon>
        <taxon>Paraneoptera</taxon>
        <taxon>Hemiptera</taxon>
        <taxon>Heteroptera</taxon>
        <taxon>Panheteroptera</taxon>
        <taxon>Nepomorpha</taxon>
        <taxon>Nepidae</taxon>
        <taxon>Ranatrinae</taxon>
        <taxon>Ranatra</taxon>
    </lineage>
</organism>
<dbReference type="EMBL" id="JBFDAA010000001">
    <property type="protein sequence ID" value="KAL1140720.1"/>
    <property type="molecule type" value="Genomic_DNA"/>
</dbReference>
<name>A0ABD0YXP5_9HEMI</name>
<keyword evidence="1" id="KW-0175">Coiled coil</keyword>
<evidence type="ECO:0000256" key="2">
    <source>
        <dbReference type="SAM" id="MobiDB-lite"/>
    </source>
</evidence>
<sequence length="507" mass="58759">MASKRRNMFYQNKKQETTEIAIDKLSETEKKHKEDILKQTSEHQKMIEEKSHQQEVLHQQMIKAKEEDHERMLKRLKEQQSEFQKMQDEDRRIIDSKSDEVKQTMEKIFEVQVEGTKKVDETREHLTRQYKEELERASAKTEAKAKELADANEKILNTQKEGAEMVQKISKEKDAEKEKAIEKMEERKAKDLEMIQAVHKSELDSAKQQDFKSFQNALMEKDKVITAGHEKMLEYCDSPAATTAEDGIEETMFRKIRKQETTERVSQVQESRIRDLKIMSAHDKMNQALIMLSAMNNANNPAQNQLLNLLVQRLILLFSGKSHDILGTPNQVYQYWLETLDKSCQECSSGINTVKELKSRKVIALIEAAASHHVTLNESLLKTWDEFACCSTGQSSQLSDLRNQLKDFVQLISNEIESHKNRWDVTMMKTQCAAICEPLIDVIRSYLPGLSERQESVKLFYFIWKKKRNVAPGPAALSGGLLPYALPPPYMRMRSARRIMRVGYVSR</sequence>
<evidence type="ECO:0000313" key="4">
    <source>
        <dbReference type="Proteomes" id="UP001558652"/>
    </source>
</evidence>
<dbReference type="Proteomes" id="UP001558652">
    <property type="component" value="Unassembled WGS sequence"/>
</dbReference>
<protein>
    <submittedName>
        <fullName evidence="3">Uncharacterized protein</fullName>
    </submittedName>
</protein>
<keyword evidence="4" id="KW-1185">Reference proteome</keyword>
<accession>A0ABD0YXP5</accession>
<feature type="region of interest" description="Disordered" evidence="2">
    <location>
        <begin position="81"/>
        <end position="100"/>
    </location>
</feature>
<evidence type="ECO:0000256" key="1">
    <source>
        <dbReference type="SAM" id="Coils"/>
    </source>
</evidence>
<reference evidence="3 4" key="1">
    <citation type="submission" date="2024-07" db="EMBL/GenBank/DDBJ databases">
        <title>Chromosome-level genome assembly of the water stick insect Ranatra chinensis (Heteroptera: Nepidae).</title>
        <authorList>
            <person name="Liu X."/>
        </authorList>
    </citation>
    <scope>NUCLEOTIDE SEQUENCE [LARGE SCALE GENOMIC DNA]</scope>
    <source>
        <strain evidence="3">Cailab_2021Rc</strain>
        <tissue evidence="3">Muscle</tissue>
    </source>
</reference>